<keyword evidence="5 8" id="KW-0812">Transmembrane</keyword>
<dbReference type="RefSeq" id="WP_161698572.1">
    <property type="nucleotide sequence ID" value="NZ_JAAAMU010000006.1"/>
</dbReference>
<keyword evidence="10" id="KW-1185">Reference proteome</keyword>
<sequence length="345" mass="36268">MAATTASTSTPREQQAVLAKGVRNFSAVLVSLLLLLAASLYGFMSGAISLPVHDVWTSLFQASDSEARQIVWNLRLPRVLTGMLAGMCLAISGAFLQGVFRNPLADPGIIGVSSGGGLAAVTIMILFPEHIAYLPIAAFLGALGAAIVVYVLSWKGGASPVRLILAGVAVNSLLGAAMTALMILNSEKVQSVLPWMSGSLNGRSWPHFDTLLPYTIIGVIASFFLMKTANLLVLGDDAAKLLGSRVELGRLLIILLSTFLAGAAISIVGMVGFVGLVVPHMVRLLIGNDYRIFLPVSAIGGGTLVIAADTAARSWFDPIEFPVGILLALLGAPFFLYLLRKGVKR</sequence>
<dbReference type="GO" id="GO:0033214">
    <property type="term" value="P:siderophore-iron import into cell"/>
    <property type="evidence" value="ECO:0007669"/>
    <property type="project" value="TreeGrafter"/>
</dbReference>
<name>A0A7X4YP97_9BACL</name>
<evidence type="ECO:0000256" key="1">
    <source>
        <dbReference type="ARBA" id="ARBA00004651"/>
    </source>
</evidence>
<dbReference type="GO" id="GO:0005886">
    <property type="term" value="C:plasma membrane"/>
    <property type="evidence" value="ECO:0007669"/>
    <property type="project" value="UniProtKB-SubCell"/>
</dbReference>
<dbReference type="EMBL" id="JAAAMU010000006">
    <property type="protein sequence ID" value="NBC70040.1"/>
    <property type="molecule type" value="Genomic_DNA"/>
</dbReference>
<evidence type="ECO:0000256" key="2">
    <source>
        <dbReference type="ARBA" id="ARBA00007935"/>
    </source>
</evidence>
<keyword evidence="6 8" id="KW-1133">Transmembrane helix</keyword>
<feature type="transmembrane region" description="Helical" evidence="8">
    <location>
        <begin position="205"/>
        <end position="226"/>
    </location>
</feature>
<dbReference type="AlphaFoldDB" id="A0A7X4YP97"/>
<feature type="transmembrane region" description="Helical" evidence="8">
    <location>
        <begin position="319"/>
        <end position="339"/>
    </location>
</feature>
<keyword evidence="7 8" id="KW-0472">Membrane</keyword>
<evidence type="ECO:0000256" key="6">
    <source>
        <dbReference type="ARBA" id="ARBA00022989"/>
    </source>
</evidence>
<feature type="transmembrane region" description="Helical" evidence="8">
    <location>
        <begin position="25"/>
        <end position="43"/>
    </location>
</feature>
<dbReference type="SUPFAM" id="SSF81345">
    <property type="entry name" value="ABC transporter involved in vitamin B12 uptake, BtuC"/>
    <property type="match status" value="1"/>
</dbReference>
<keyword evidence="4" id="KW-1003">Cell membrane</keyword>
<dbReference type="InterPro" id="IPR037294">
    <property type="entry name" value="ABC_BtuC-like"/>
</dbReference>
<comment type="similarity">
    <text evidence="2">Belongs to the binding-protein-dependent transport system permease family. FecCD subfamily.</text>
</comment>
<dbReference type="Gene3D" id="1.10.3470.10">
    <property type="entry name" value="ABC transporter involved in vitamin B12 uptake, BtuC"/>
    <property type="match status" value="1"/>
</dbReference>
<feature type="transmembrane region" description="Helical" evidence="8">
    <location>
        <begin position="108"/>
        <end position="127"/>
    </location>
</feature>
<feature type="transmembrane region" description="Helical" evidence="8">
    <location>
        <begin position="76"/>
        <end position="96"/>
    </location>
</feature>
<evidence type="ECO:0000256" key="3">
    <source>
        <dbReference type="ARBA" id="ARBA00022448"/>
    </source>
</evidence>
<proteinExistence type="inferred from homology"/>
<comment type="caution">
    <text evidence="9">The sequence shown here is derived from an EMBL/GenBank/DDBJ whole genome shotgun (WGS) entry which is preliminary data.</text>
</comment>
<feature type="transmembrane region" description="Helical" evidence="8">
    <location>
        <begin position="164"/>
        <end position="184"/>
    </location>
</feature>
<evidence type="ECO:0000313" key="10">
    <source>
        <dbReference type="Proteomes" id="UP000558113"/>
    </source>
</evidence>
<dbReference type="Proteomes" id="UP000558113">
    <property type="component" value="Unassembled WGS sequence"/>
</dbReference>
<gene>
    <name evidence="9" type="ORF">GT003_13670</name>
</gene>
<comment type="subcellular location">
    <subcellularLocation>
        <location evidence="1">Cell membrane</location>
        <topology evidence="1">Multi-pass membrane protein</topology>
    </subcellularLocation>
</comment>
<dbReference type="InterPro" id="IPR000522">
    <property type="entry name" value="ABC_transptr_permease_BtuC"/>
</dbReference>
<dbReference type="OrthoDB" id="9811721at2"/>
<evidence type="ECO:0000256" key="8">
    <source>
        <dbReference type="SAM" id="Phobius"/>
    </source>
</evidence>
<accession>A0A7X4YP97</accession>
<organism evidence="9 10">
    <name type="scientific">Paenibacillus sacheonensis</name>
    <dbReference type="NCBI Taxonomy" id="742054"/>
    <lineage>
        <taxon>Bacteria</taxon>
        <taxon>Bacillati</taxon>
        <taxon>Bacillota</taxon>
        <taxon>Bacilli</taxon>
        <taxon>Bacillales</taxon>
        <taxon>Paenibacillaceae</taxon>
        <taxon>Paenibacillus</taxon>
    </lineage>
</organism>
<dbReference type="CDD" id="cd06550">
    <property type="entry name" value="TM_ABC_iron-siderophores_like"/>
    <property type="match status" value="1"/>
</dbReference>
<dbReference type="FunFam" id="1.10.3470.10:FF:000001">
    <property type="entry name" value="Vitamin B12 ABC transporter permease BtuC"/>
    <property type="match status" value="1"/>
</dbReference>
<keyword evidence="3" id="KW-0813">Transport</keyword>
<feature type="transmembrane region" description="Helical" evidence="8">
    <location>
        <begin position="251"/>
        <end position="278"/>
    </location>
</feature>
<reference evidence="9 10" key="1">
    <citation type="submission" date="2020-01" db="EMBL/GenBank/DDBJ databases">
        <title>Paenibacillus soybeanensis sp. nov. isolated from the nodules of soybean (Glycine max(L.) Merr).</title>
        <authorList>
            <person name="Wang H."/>
        </authorList>
    </citation>
    <scope>NUCLEOTIDE SEQUENCE [LARGE SCALE GENOMIC DNA]</scope>
    <source>
        <strain evidence="9 10">DSM 23054</strain>
    </source>
</reference>
<evidence type="ECO:0000313" key="9">
    <source>
        <dbReference type="EMBL" id="NBC70040.1"/>
    </source>
</evidence>
<protein>
    <submittedName>
        <fullName evidence="9">Iron chelate uptake ABC transporter family permease subunit</fullName>
    </submittedName>
</protein>
<dbReference type="GO" id="GO:0022857">
    <property type="term" value="F:transmembrane transporter activity"/>
    <property type="evidence" value="ECO:0007669"/>
    <property type="project" value="InterPro"/>
</dbReference>
<dbReference type="Pfam" id="PF01032">
    <property type="entry name" value="FecCD"/>
    <property type="match status" value="1"/>
</dbReference>
<dbReference type="PANTHER" id="PTHR30472">
    <property type="entry name" value="FERRIC ENTEROBACTIN TRANSPORT SYSTEM PERMEASE PROTEIN"/>
    <property type="match status" value="1"/>
</dbReference>
<evidence type="ECO:0000256" key="4">
    <source>
        <dbReference type="ARBA" id="ARBA00022475"/>
    </source>
</evidence>
<evidence type="ECO:0000256" key="5">
    <source>
        <dbReference type="ARBA" id="ARBA00022692"/>
    </source>
</evidence>
<feature type="transmembrane region" description="Helical" evidence="8">
    <location>
        <begin position="132"/>
        <end position="152"/>
    </location>
</feature>
<dbReference type="PANTHER" id="PTHR30472:SF68">
    <property type="entry name" value="FERRICHROME TRANSPORT SYSTEM PERMEASE PROTEIN FHUB"/>
    <property type="match status" value="1"/>
</dbReference>
<evidence type="ECO:0000256" key="7">
    <source>
        <dbReference type="ARBA" id="ARBA00023136"/>
    </source>
</evidence>